<dbReference type="EMBL" id="BARU01041991">
    <property type="protein sequence ID" value="GAH80014.1"/>
    <property type="molecule type" value="Genomic_DNA"/>
</dbReference>
<sequence>SQKNLQMEKTFYGGFCWDISSLKKETFPKVLENLTKATGLSLRIIDERGRNVLTGKEELTSKDSLSLSYRQFPFPWKLLVSQPAFSELERTARRENFFYGVLLTFIGSVFLLLPQSNTRH</sequence>
<reference evidence="2" key="1">
    <citation type="journal article" date="2014" name="Front. Microbiol.">
        <title>High frequency of phylogenetically diverse reductive dehalogenase-homologous genes in deep subseafloor sedimentary metagenomes.</title>
        <authorList>
            <person name="Kawai M."/>
            <person name="Futagami T."/>
            <person name="Toyoda A."/>
            <person name="Takaki Y."/>
            <person name="Nishi S."/>
            <person name="Hori S."/>
            <person name="Arai W."/>
            <person name="Tsubouchi T."/>
            <person name="Morono Y."/>
            <person name="Uchiyama I."/>
            <person name="Ito T."/>
            <person name="Fujiyama A."/>
            <person name="Inagaki F."/>
            <person name="Takami H."/>
        </authorList>
    </citation>
    <scope>NUCLEOTIDE SEQUENCE</scope>
    <source>
        <strain evidence="2">Expedition CK06-06</strain>
    </source>
</reference>
<proteinExistence type="predicted"/>
<evidence type="ECO:0000313" key="2">
    <source>
        <dbReference type="EMBL" id="GAH80014.1"/>
    </source>
</evidence>
<keyword evidence="1" id="KW-1133">Transmembrane helix</keyword>
<dbReference type="AlphaFoldDB" id="X1JP23"/>
<comment type="caution">
    <text evidence="2">The sequence shown here is derived from an EMBL/GenBank/DDBJ whole genome shotgun (WGS) entry which is preliminary data.</text>
</comment>
<keyword evidence="1" id="KW-0812">Transmembrane</keyword>
<feature type="non-terminal residue" evidence="2">
    <location>
        <position position="1"/>
    </location>
</feature>
<name>X1JP23_9ZZZZ</name>
<feature type="transmembrane region" description="Helical" evidence="1">
    <location>
        <begin position="96"/>
        <end position="113"/>
    </location>
</feature>
<evidence type="ECO:0000256" key="1">
    <source>
        <dbReference type="SAM" id="Phobius"/>
    </source>
</evidence>
<organism evidence="2">
    <name type="scientific">marine sediment metagenome</name>
    <dbReference type="NCBI Taxonomy" id="412755"/>
    <lineage>
        <taxon>unclassified sequences</taxon>
        <taxon>metagenomes</taxon>
        <taxon>ecological metagenomes</taxon>
    </lineage>
</organism>
<keyword evidence="1" id="KW-0472">Membrane</keyword>
<gene>
    <name evidence="2" type="ORF">S03H2_64610</name>
</gene>
<protein>
    <submittedName>
        <fullName evidence="2">Uncharacterized protein</fullName>
    </submittedName>
</protein>
<accession>X1JP23</accession>